<keyword evidence="2" id="KW-1185">Reference proteome</keyword>
<dbReference type="KEGG" id="lpd:AYR62_03485"/>
<sequence length="195" mass="22648">MRTLYVRKDSLSAKGATVVRDEDHRSIYLLIGRWGRRPDTLSLYQISGTLLAELRQTNLGLLPQFDIYYHNQKVGRIAKRFGFFNEFIYITNLRWIVVGNFLTGHYKIYHGTKTIMTADADDDQMHITCSQKSYEPVCLCIAATLDHWANRRTKFKLPGQAWHVSFNVPNDMHGNRAWHYADKSVEESGLRAEHK</sequence>
<dbReference type="InterPro" id="IPR007612">
    <property type="entry name" value="LOR"/>
</dbReference>
<dbReference type="RefSeq" id="WP_054709817.1">
    <property type="nucleotide sequence ID" value="NZ_CP014912.1"/>
</dbReference>
<organism evidence="1 2">
    <name type="scientific">Secundilactobacillus paracollinoides</name>
    <dbReference type="NCBI Taxonomy" id="240427"/>
    <lineage>
        <taxon>Bacteria</taxon>
        <taxon>Bacillati</taxon>
        <taxon>Bacillota</taxon>
        <taxon>Bacilli</taxon>
        <taxon>Lactobacillales</taxon>
        <taxon>Lactobacillaceae</taxon>
        <taxon>Secundilactobacillus</taxon>
    </lineage>
</organism>
<gene>
    <name evidence="1" type="ORF">AYR63_10505</name>
</gene>
<reference evidence="1 2" key="1">
    <citation type="submission" date="2016-03" db="EMBL/GenBank/DDBJ databases">
        <title>Pediococcus and Lactobacillus from brewery environment - whole genome sequencing and assembly.</title>
        <authorList>
            <person name="Behr J."/>
            <person name="Geissler A.J."/>
            <person name="Vogel R.F."/>
        </authorList>
    </citation>
    <scope>NUCLEOTIDE SEQUENCE [LARGE SCALE GENOMIC DNA]</scope>
    <source>
        <strain evidence="1 2">TMW 1.1995</strain>
    </source>
</reference>
<dbReference type="InterPro" id="IPR025659">
    <property type="entry name" value="Tubby-like_C"/>
</dbReference>
<name>A0A1B2IZR2_9LACO</name>
<dbReference type="OrthoDB" id="2248181at2"/>
<dbReference type="Proteomes" id="UP000093267">
    <property type="component" value="Chromosome"/>
</dbReference>
<dbReference type="STRING" id="240427.AYR62_03485"/>
<dbReference type="SUPFAM" id="SSF54518">
    <property type="entry name" value="Tubby C-terminal domain-like"/>
    <property type="match status" value="1"/>
</dbReference>
<dbReference type="Pfam" id="PF04525">
    <property type="entry name" value="LOR"/>
    <property type="match status" value="1"/>
</dbReference>
<evidence type="ECO:0000313" key="2">
    <source>
        <dbReference type="Proteomes" id="UP000093267"/>
    </source>
</evidence>
<dbReference type="EMBL" id="CP014924">
    <property type="protein sequence ID" value="ANZ67535.1"/>
    <property type="molecule type" value="Genomic_DNA"/>
</dbReference>
<evidence type="ECO:0000313" key="1">
    <source>
        <dbReference type="EMBL" id="ANZ67535.1"/>
    </source>
</evidence>
<dbReference type="AlphaFoldDB" id="A0A1B2IZR2"/>
<proteinExistence type="predicted"/>
<accession>A0A1B2IZR2</accession>
<protein>
    <submittedName>
        <fullName evidence="1">Uncharacterized protein</fullName>
    </submittedName>
</protein>